<evidence type="ECO:0000256" key="2">
    <source>
        <dbReference type="ARBA" id="ARBA00008973"/>
    </source>
</evidence>
<dbReference type="STRING" id="376489.A5892_07230"/>
<dbReference type="SUPFAM" id="SSF53850">
    <property type="entry name" value="Periplasmic binding protein-like II"/>
    <property type="match status" value="1"/>
</dbReference>
<keyword evidence="5" id="KW-0564">Palmitate</keyword>
<dbReference type="PIRSF" id="PIRSF002854">
    <property type="entry name" value="MetQ"/>
    <property type="match status" value="1"/>
</dbReference>
<dbReference type="AlphaFoldDB" id="A0A172YDG4"/>
<comment type="similarity">
    <text evidence="2">Belongs to the NlpA lipoprotein family.</text>
</comment>
<keyword evidence="6" id="KW-0449">Lipoprotein</keyword>
<evidence type="ECO:0000313" key="8">
    <source>
        <dbReference type="EMBL" id="ANF57278.1"/>
    </source>
</evidence>
<evidence type="ECO:0000256" key="3">
    <source>
        <dbReference type="ARBA" id="ARBA00022729"/>
    </source>
</evidence>
<dbReference type="EMBL" id="CP015243">
    <property type="protein sequence ID" value="ANF57278.1"/>
    <property type="molecule type" value="Genomic_DNA"/>
</dbReference>
<name>A0A172YDG4_9GAMM</name>
<dbReference type="PANTHER" id="PTHR30429:SF1">
    <property type="entry name" value="D-METHIONINE-BINDING LIPOPROTEIN METQ-RELATED"/>
    <property type="match status" value="1"/>
</dbReference>
<keyword evidence="9" id="KW-1185">Reference proteome</keyword>
<dbReference type="PANTHER" id="PTHR30429">
    <property type="entry name" value="D-METHIONINE-BINDING LIPOPROTEIN METQ"/>
    <property type="match status" value="1"/>
</dbReference>
<keyword evidence="3 7" id="KW-0732">Signal</keyword>
<dbReference type="CDD" id="cd13598">
    <property type="entry name" value="PBP2_lipoprotein_IlpA_like"/>
    <property type="match status" value="1"/>
</dbReference>
<dbReference type="KEGG" id="haa:A5892_07230"/>
<evidence type="ECO:0000256" key="4">
    <source>
        <dbReference type="ARBA" id="ARBA00023136"/>
    </source>
</evidence>
<evidence type="ECO:0000313" key="9">
    <source>
        <dbReference type="Proteomes" id="UP000077875"/>
    </source>
</evidence>
<keyword evidence="4" id="KW-0472">Membrane</keyword>
<dbReference type="Proteomes" id="UP000077875">
    <property type="component" value="Chromosome"/>
</dbReference>
<dbReference type="Gene3D" id="3.40.190.10">
    <property type="entry name" value="Periplasmic binding protein-like II"/>
    <property type="match status" value="2"/>
</dbReference>
<protein>
    <submittedName>
        <fullName evidence="8">Metal ABC transporter substrate-binding protein</fullName>
    </submittedName>
</protein>
<dbReference type="InterPro" id="IPR004872">
    <property type="entry name" value="Lipoprotein_NlpA"/>
</dbReference>
<sequence>MIRIAIAIVLATVGNAAQANESLRVGQTSGPHETIMEQVREVARDEGLDIELVSFSDFIMPNAALDDGSIDANSYQTQAFLDAQKQARGYPLIAVAKTVLFPMGIYSHRVETLDALPQGASIGLPNDPANVDRSLRLLEHAGLITLNPTGGPITEQDVAQNPRALRFVALDAAQLTRSLDDLDAAAINTSYALKAGIDPASDALAREGLDSPHANLLVVREADRDEPWVAQLIRAYHSDRIRAFIEEEFKGAAVPAF</sequence>
<reference evidence="8 9" key="1">
    <citation type="submission" date="2016-04" db="EMBL/GenBank/DDBJ databases">
        <title>Complete Genome Sequence of Halotalea alkalilenta IHB B 13600.</title>
        <authorList>
            <person name="Swarnkar M.K."/>
            <person name="Sharma A."/>
            <person name="Kaushal K."/>
            <person name="Soni R."/>
            <person name="Rana S."/>
            <person name="Singh A.K."/>
            <person name="Gulati A."/>
        </authorList>
    </citation>
    <scope>NUCLEOTIDE SEQUENCE [LARGE SCALE GENOMIC DNA]</scope>
    <source>
        <strain evidence="8 9">IHB B 13600</strain>
    </source>
</reference>
<proteinExistence type="inferred from homology"/>
<comment type="subcellular location">
    <subcellularLocation>
        <location evidence="1">Membrane</location>
        <topology evidence="1">Lipid-anchor</topology>
    </subcellularLocation>
</comment>
<evidence type="ECO:0000256" key="5">
    <source>
        <dbReference type="ARBA" id="ARBA00023139"/>
    </source>
</evidence>
<evidence type="ECO:0000256" key="6">
    <source>
        <dbReference type="ARBA" id="ARBA00023288"/>
    </source>
</evidence>
<dbReference type="Pfam" id="PF03180">
    <property type="entry name" value="Lipoprotein_9"/>
    <property type="match status" value="1"/>
</dbReference>
<feature type="chain" id="PRO_5008004628" evidence="7">
    <location>
        <begin position="20"/>
        <end position="257"/>
    </location>
</feature>
<gene>
    <name evidence="8" type="ORF">A5892_07230</name>
</gene>
<organism evidence="8 9">
    <name type="scientific">Halotalea alkalilenta</name>
    <dbReference type="NCBI Taxonomy" id="376489"/>
    <lineage>
        <taxon>Bacteria</taxon>
        <taxon>Pseudomonadati</taxon>
        <taxon>Pseudomonadota</taxon>
        <taxon>Gammaproteobacteria</taxon>
        <taxon>Oceanospirillales</taxon>
        <taxon>Halomonadaceae</taxon>
        <taxon>Halotalea</taxon>
    </lineage>
</organism>
<accession>A0A172YDG4</accession>
<dbReference type="RefSeq" id="WP_064122234.1">
    <property type="nucleotide sequence ID" value="NZ_CP015243.1"/>
</dbReference>
<evidence type="ECO:0000256" key="1">
    <source>
        <dbReference type="ARBA" id="ARBA00004635"/>
    </source>
</evidence>
<evidence type="ECO:0000256" key="7">
    <source>
        <dbReference type="SAM" id="SignalP"/>
    </source>
</evidence>
<dbReference type="GO" id="GO:0016020">
    <property type="term" value="C:membrane"/>
    <property type="evidence" value="ECO:0007669"/>
    <property type="project" value="UniProtKB-SubCell"/>
</dbReference>
<feature type="signal peptide" evidence="7">
    <location>
        <begin position="1"/>
        <end position="19"/>
    </location>
</feature>